<reference evidence="3 4" key="1">
    <citation type="submission" date="2020-05" db="EMBL/GenBank/DDBJ databases">
        <title>Complete genome sequence of Alicycliphilus denitrificans DP3.</title>
        <authorList>
            <person name="Chen X."/>
        </authorList>
    </citation>
    <scope>NUCLEOTIDE SEQUENCE [LARGE SCALE GENOMIC DNA]</scope>
    <source>
        <strain evidence="3 4">DP3</strain>
    </source>
</reference>
<sequence length="168" mass="18433">MASQPLAPGVDSAFAQVKQVARLHQELQALEDQLVTIYQAAEQIKGEEIQVIEALPHRRSRVESAMSTAEDARLVAHPGPRKSGKAPPPKETQMRGASKRLGGRVSANDEKVFKALRRLLKVHKGATLSQSQIAREAGIPVGSIVASIKRLLEVRRVIQVERGMYQMT</sequence>
<dbReference type="AlphaFoldDB" id="A0A858ZYE0"/>
<dbReference type="RefSeq" id="WP_168728118.1">
    <property type="nucleotide sequence ID" value="NZ_CP051298.1"/>
</dbReference>
<organism evidence="3 4">
    <name type="scientific">Alicycliphilus denitrificans</name>
    <dbReference type="NCBI Taxonomy" id="179636"/>
    <lineage>
        <taxon>Bacteria</taxon>
        <taxon>Pseudomonadati</taxon>
        <taxon>Pseudomonadota</taxon>
        <taxon>Betaproteobacteria</taxon>
        <taxon>Burkholderiales</taxon>
        <taxon>Comamonadaceae</taxon>
        <taxon>Alicycliphilus</taxon>
    </lineage>
</organism>
<dbReference type="EMBL" id="CP051298">
    <property type="protein sequence ID" value="QKD45848.1"/>
    <property type="molecule type" value="Genomic_DNA"/>
</dbReference>
<gene>
    <name evidence="3" type="ORF">HF896_20505</name>
</gene>
<evidence type="ECO:0000313" key="4">
    <source>
        <dbReference type="Proteomes" id="UP000500755"/>
    </source>
</evidence>
<evidence type="ECO:0000256" key="2">
    <source>
        <dbReference type="SAM" id="MobiDB-lite"/>
    </source>
</evidence>
<evidence type="ECO:0000313" key="3">
    <source>
        <dbReference type="EMBL" id="QKD45848.1"/>
    </source>
</evidence>
<name>A0A858ZYE0_9BURK</name>
<proteinExistence type="predicted"/>
<dbReference type="Proteomes" id="UP000500755">
    <property type="component" value="Chromosome"/>
</dbReference>
<protein>
    <submittedName>
        <fullName evidence="3">Uncharacterized protein</fullName>
    </submittedName>
</protein>
<evidence type="ECO:0000256" key="1">
    <source>
        <dbReference type="SAM" id="Coils"/>
    </source>
</evidence>
<feature type="region of interest" description="Disordered" evidence="2">
    <location>
        <begin position="62"/>
        <end position="103"/>
    </location>
</feature>
<accession>A0A858ZYE0</accession>
<feature type="coiled-coil region" evidence="1">
    <location>
        <begin position="20"/>
        <end position="47"/>
    </location>
</feature>
<keyword evidence="1" id="KW-0175">Coiled coil</keyword>